<evidence type="ECO:0000256" key="1">
    <source>
        <dbReference type="ARBA" id="ARBA00022679"/>
    </source>
</evidence>
<organism evidence="3 4">
    <name type="scientific">Macrostomum lignano</name>
    <dbReference type="NCBI Taxonomy" id="282301"/>
    <lineage>
        <taxon>Eukaryota</taxon>
        <taxon>Metazoa</taxon>
        <taxon>Spiralia</taxon>
        <taxon>Lophotrochozoa</taxon>
        <taxon>Platyhelminthes</taxon>
        <taxon>Rhabditophora</taxon>
        <taxon>Macrostomorpha</taxon>
        <taxon>Macrostomida</taxon>
        <taxon>Macrostomidae</taxon>
        <taxon>Macrostomum</taxon>
    </lineage>
</organism>
<dbReference type="SUPFAM" id="SSF53448">
    <property type="entry name" value="Nucleotide-diphospho-sugar transferases"/>
    <property type="match status" value="1"/>
</dbReference>
<dbReference type="WBParaSite" id="maker-uti_cns_0007161-snap-gene-0.3-mRNA-1">
    <property type="protein sequence ID" value="maker-uti_cns_0007161-snap-gene-0.3-mRNA-1"/>
    <property type="gene ID" value="maker-uti_cns_0007161-snap-gene-0.3"/>
</dbReference>
<dbReference type="Proteomes" id="UP000095280">
    <property type="component" value="Unplaced"/>
</dbReference>
<name>A0A1I8HQ23_9PLAT</name>
<dbReference type="GO" id="GO:0000030">
    <property type="term" value="F:mannosyltransferase activity"/>
    <property type="evidence" value="ECO:0007669"/>
    <property type="project" value="TreeGrafter"/>
</dbReference>
<dbReference type="PANTHER" id="PTHR32385">
    <property type="entry name" value="MANNOSYL PHOSPHORYLINOSITOL CERAMIDE SYNTHASE"/>
    <property type="match status" value="1"/>
</dbReference>
<dbReference type="AlphaFoldDB" id="A0A1I8HQ23"/>
<keyword evidence="3" id="KW-1185">Reference proteome</keyword>
<reference evidence="4" key="1">
    <citation type="submission" date="2016-11" db="UniProtKB">
        <authorList>
            <consortium name="WormBaseParasite"/>
        </authorList>
    </citation>
    <scope>IDENTIFICATION</scope>
</reference>
<dbReference type="GO" id="GO:0051999">
    <property type="term" value="P:mannosyl-inositol phosphorylceramide biosynthetic process"/>
    <property type="evidence" value="ECO:0007669"/>
    <property type="project" value="TreeGrafter"/>
</dbReference>
<protein>
    <submittedName>
        <fullName evidence="4">Glycosyl transferase</fullName>
    </submittedName>
</protein>
<keyword evidence="2" id="KW-0472">Membrane</keyword>
<dbReference type="Pfam" id="PF04488">
    <property type="entry name" value="Gly_transf_sug"/>
    <property type="match status" value="1"/>
</dbReference>
<keyword evidence="2" id="KW-0812">Transmembrane</keyword>
<dbReference type="InterPro" id="IPR051706">
    <property type="entry name" value="Glycosyltransferase_domain"/>
</dbReference>
<dbReference type="GO" id="GO:0016020">
    <property type="term" value="C:membrane"/>
    <property type="evidence" value="ECO:0007669"/>
    <property type="project" value="GOC"/>
</dbReference>
<proteinExistence type="predicted"/>
<keyword evidence="2" id="KW-1133">Transmembrane helix</keyword>
<feature type="transmembrane region" description="Helical" evidence="2">
    <location>
        <begin position="12"/>
        <end position="30"/>
    </location>
</feature>
<dbReference type="InterPro" id="IPR029044">
    <property type="entry name" value="Nucleotide-diphossugar_trans"/>
</dbReference>
<dbReference type="PANTHER" id="PTHR32385:SF15">
    <property type="entry name" value="INOSITOL PHOSPHOCERAMIDE MANNOSYLTRANSFERASE 1"/>
    <property type="match status" value="1"/>
</dbReference>
<dbReference type="Gene3D" id="3.90.550.20">
    <property type="match status" value="1"/>
</dbReference>
<sequence length="341" mass="38222">METGFKRRNLKILGSLLIAAVVGTLLSGVLKQCTSSNCTVKRSQVLGNKAMSKAQSVLKNVSSVPKILHQVFASERVYANYLPFVNSCLSRNPDWQYYLWTDKTAEKLIVDRYPEFLAKYKQYTDNLEKADSIRYIVLHHMGGIYLDMDVECIRPFFPALEGIQAFLDQERPEQTNIGLAQRYSAMNSAMGARPGHPFFRHVIDQLQAGTRVGEALRTTGPLALTSALESYRRVGAAAGVKLLDPKVFSPLMVDMNKWKKRCRGLLLSAKWSSSSRWSLQQRGCVQLQAKGWRADDSNGSTIGLHRFLHLGYDWIAGKQRLPPISLTKAFPGRVKFYGGSA</sequence>
<evidence type="ECO:0000256" key="2">
    <source>
        <dbReference type="SAM" id="Phobius"/>
    </source>
</evidence>
<evidence type="ECO:0000313" key="4">
    <source>
        <dbReference type="WBParaSite" id="maker-uti_cns_0007161-snap-gene-0.3-mRNA-1"/>
    </source>
</evidence>
<dbReference type="InterPro" id="IPR007577">
    <property type="entry name" value="GlycoTrfase_DXD_sugar-bd_CS"/>
</dbReference>
<evidence type="ECO:0000313" key="3">
    <source>
        <dbReference type="Proteomes" id="UP000095280"/>
    </source>
</evidence>
<keyword evidence="1" id="KW-0808">Transferase</keyword>
<accession>A0A1I8HQ23</accession>